<accession>A0A4Z2IT69</accession>
<reference evidence="2 3" key="1">
    <citation type="submission" date="2019-03" db="EMBL/GenBank/DDBJ databases">
        <title>First draft genome of Liparis tanakae, snailfish: a comprehensive survey of snailfish specific genes.</title>
        <authorList>
            <person name="Kim W."/>
            <person name="Song I."/>
            <person name="Jeong J.-H."/>
            <person name="Kim D."/>
            <person name="Kim S."/>
            <person name="Ryu S."/>
            <person name="Song J.Y."/>
            <person name="Lee S.K."/>
        </authorList>
    </citation>
    <scope>NUCLEOTIDE SEQUENCE [LARGE SCALE GENOMIC DNA]</scope>
    <source>
        <tissue evidence="2">Muscle</tissue>
    </source>
</reference>
<evidence type="ECO:0000256" key="1">
    <source>
        <dbReference type="SAM" id="MobiDB-lite"/>
    </source>
</evidence>
<evidence type="ECO:0000313" key="3">
    <source>
        <dbReference type="Proteomes" id="UP000314294"/>
    </source>
</evidence>
<keyword evidence="3" id="KW-1185">Reference proteome</keyword>
<proteinExistence type="predicted"/>
<dbReference type="EMBL" id="SRLO01000049">
    <property type="protein sequence ID" value="TNN81021.1"/>
    <property type="molecule type" value="Genomic_DNA"/>
</dbReference>
<feature type="region of interest" description="Disordered" evidence="1">
    <location>
        <begin position="46"/>
        <end position="69"/>
    </location>
</feature>
<name>A0A4Z2IT69_9TELE</name>
<comment type="caution">
    <text evidence="2">The sequence shown here is derived from an EMBL/GenBank/DDBJ whole genome shotgun (WGS) entry which is preliminary data.</text>
</comment>
<dbReference type="Proteomes" id="UP000314294">
    <property type="component" value="Unassembled WGS sequence"/>
</dbReference>
<evidence type="ECO:0000313" key="2">
    <source>
        <dbReference type="EMBL" id="TNN81021.1"/>
    </source>
</evidence>
<gene>
    <name evidence="2" type="ORF">EYF80_008677</name>
</gene>
<organism evidence="2 3">
    <name type="scientific">Liparis tanakae</name>
    <name type="common">Tanaka's snailfish</name>
    <dbReference type="NCBI Taxonomy" id="230148"/>
    <lineage>
        <taxon>Eukaryota</taxon>
        <taxon>Metazoa</taxon>
        <taxon>Chordata</taxon>
        <taxon>Craniata</taxon>
        <taxon>Vertebrata</taxon>
        <taxon>Euteleostomi</taxon>
        <taxon>Actinopterygii</taxon>
        <taxon>Neopterygii</taxon>
        <taxon>Teleostei</taxon>
        <taxon>Neoteleostei</taxon>
        <taxon>Acanthomorphata</taxon>
        <taxon>Eupercaria</taxon>
        <taxon>Perciformes</taxon>
        <taxon>Cottioidei</taxon>
        <taxon>Cottales</taxon>
        <taxon>Liparidae</taxon>
        <taxon>Liparis</taxon>
    </lineage>
</organism>
<dbReference type="AlphaFoldDB" id="A0A4Z2IT69"/>
<protein>
    <submittedName>
        <fullName evidence="2">Uncharacterized protein</fullName>
    </submittedName>
</protein>
<sequence>MEMGGLLDRLMKSLLRTTLLKGAFERRARNLYNCKNQAGGLEIPFQPAAGQRSPQCSQEDETETQPRRGISHATLMFCDT</sequence>